<evidence type="ECO:0000313" key="2">
    <source>
        <dbReference type="Proteomes" id="UP000772434"/>
    </source>
</evidence>
<protein>
    <submittedName>
        <fullName evidence="1">Uncharacterized protein</fullName>
    </submittedName>
</protein>
<organism evidence="1 2">
    <name type="scientific">Rhodocollybia butyracea</name>
    <dbReference type="NCBI Taxonomy" id="206335"/>
    <lineage>
        <taxon>Eukaryota</taxon>
        <taxon>Fungi</taxon>
        <taxon>Dikarya</taxon>
        <taxon>Basidiomycota</taxon>
        <taxon>Agaricomycotina</taxon>
        <taxon>Agaricomycetes</taxon>
        <taxon>Agaricomycetidae</taxon>
        <taxon>Agaricales</taxon>
        <taxon>Marasmiineae</taxon>
        <taxon>Omphalotaceae</taxon>
        <taxon>Rhodocollybia</taxon>
    </lineage>
</organism>
<dbReference type="OrthoDB" id="2266637at2759"/>
<name>A0A9P5TVI9_9AGAR</name>
<gene>
    <name evidence="1" type="ORF">BDP27DRAFT_1244451</name>
</gene>
<dbReference type="Proteomes" id="UP000772434">
    <property type="component" value="Unassembled WGS sequence"/>
</dbReference>
<proteinExistence type="predicted"/>
<feature type="non-terminal residue" evidence="1">
    <location>
        <position position="1"/>
    </location>
</feature>
<dbReference type="AlphaFoldDB" id="A0A9P5TVI9"/>
<keyword evidence="2" id="KW-1185">Reference proteome</keyword>
<sequence length="56" mass="6202">LQLAFSAVKAYLHRAGVLGRDSEDNDATYAYIHLLEAAYSVTAESAQGWFHHCGYI</sequence>
<evidence type="ECO:0000313" key="1">
    <source>
        <dbReference type="EMBL" id="KAF9041873.1"/>
    </source>
</evidence>
<accession>A0A9P5TVI9</accession>
<dbReference type="EMBL" id="JADNRY010000548">
    <property type="protein sequence ID" value="KAF9041873.1"/>
    <property type="molecule type" value="Genomic_DNA"/>
</dbReference>
<comment type="caution">
    <text evidence="1">The sequence shown here is derived from an EMBL/GenBank/DDBJ whole genome shotgun (WGS) entry which is preliminary data.</text>
</comment>
<reference evidence="1" key="1">
    <citation type="submission" date="2020-11" db="EMBL/GenBank/DDBJ databases">
        <authorList>
            <consortium name="DOE Joint Genome Institute"/>
            <person name="Ahrendt S."/>
            <person name="Riley R."/>
            <person name="Andreopoulos W."/>
            <person name="Labutti K."/>
            <person name="Pangilinan J."/>
            <person name="Ruiz-Duenas F.J."/>
            <person name="Barrasa J.M."/>
            <person name="Sanchez-Garcia M."/>
            <person name="Camarero S."/>
            <person name="Miyauchi S."/>
            <person name="Serrano A."/>
            <person name="Linde D."/>
            <person name="Babiker R."/>
            <person name="Drula E."/>
            <person name="Ayuso-Fernandez I."/>
            <person name="Pacheco R."/>
            <person name="Padilla G."/>
            <person name="Ferreira P."/>
            <person name="Barriuso J."/>
            <person name="Kellner H."/>
            <person name="Castanera R."/>
            <person name="Alfaro M."/>
            <person name="Ramirez L."/>
            <person name="Pisabarro A.G."/>
            <person name="Kuo A."/>
            <person name="Tritt A."/>
            <person name="Lipzen A."/>
            <person name="He G."/>
            <person name="Yan M."/>
            <person name="Ng V."/>
            <person name="Cullen D."/>
            <person name="Martin F."/>
            <person name="Rosso M.-N."/>
            <person name="Henrissat B."/>
            <person name="Hibbett D."/>
            <person name="Martinez A.T."/>
            <person name="Grigoriev I.V."/>
        </authorList>
    </citation>
    <scope>NUCLEOTIDE SEQUENCE</scope>
    <source>
        <strain evidence="1">AH 40177</strain>
    </source>
</reference>